<evidence type="ECO:0000313" key="5">
    <source>
        <dbReference type="Proteomes" id="UP000484547"/>
    </source>
</evidence>
<evidence type="ECO:0000313" key="3">
    <source>
        <dbReference type="EMBL" id="MTU03478.1"/>
    </source>
</evidence>
<dbReference type="SUPFAM" id="SSF103515">
    <property type="entry name" value="Autotransporter"/>
    <property type="match status" value="1"/>
</dbReference>
<dbReference type="Pfam" id="PF03797">
    <property type="entry name" value="Autotransporter"/>
    <property type="match status" value="1"/>
</dbReference>
<dbReference type="InterPro" id="IPR036709">
    <property type="entry name" value="Autotransporte_beta_dom_sf"/>
</dbReference>
<dbReference type="SMART" id="SM00869">
    <property type="entry name" value="Autotransporter"/>
    <property type="match status" value="1"/>
</dbReference>
<evidence type="ECO:0000259" key="1">
    <source>
        <dbReference type="PROSITE" id="PS51208"/>
    </source>
</evidence>
<comment type="caution">
    <text evidence="2">The sequence shown here is derived from an EMBL/GenBank/DDBJ whole genome shotgun (WGS) entry which is preliminary data.</text>
</comment>
<dbReference type="Proteomes" id="UP000443070">
    <property type="component" value="Unassembled WGS sequence"/>
</dbReference>
<protein>
    <submittedName>
        <fullName evidence="2">Autotransporter outer membrane beta-barrel domain-containing protein</fullName>
    </submittedName>
</protein>
<gene>
    <name evidence="2" type="ORF">GMD11_03550</name>
    <name evidence="3" type="ORF">GMD18_03550</name>
</gene>
<reference evidence="4 5" key="1">
    <citation type="journal article" date="2019" name="Nat. Med.">
        <title>A library of human gut bacterial isolates paired with longitudinal multiomics data enables mechanistic microbiome research.</title>
        <authorList>
            <person name="Poyet M."/>
            <person name="Groussin M."/>
            <person name="Gibbons S.M."/>
            <person name="Avila-Pacheco J."/>
            <person name="Jiang X."/>
            <person name="Kearney S.M."/>
            <person name="Perrotta A.R."/>
            <person name="Berdy B."/>
            <person name="Zhao S."/>
            <person name="Lieberman T.D."/>
            <person name="Swanson P.K."/>
            <person name="Smith M."/>
            <person name="Roesemann S."/>
            <person name="Alexander J.E."/>
            <person name="Rich S.A."/>
            <person name="Livny J."/>
            <person name="Vlamakis H."/>
            <person name="Clish C."/>
            <person name="Bullock K."/>
            <person name="Deik A."/>
            <person name="Scott J."/>
            <person name="Pierce K.A."/>
            <person name="Xavier R.J."/>
            <person name="Alm E.J."/>
        </authorList>
    </citation>
    <scope>NUCLEOTIDE SEQUENCE [LARGE SCALE GENOMIC DNA]</scope>
    <source>
        <strain evidence="2 5">BIOML-A13</strain>
        <strain evidence="3 4">BIOML-A3</strain>
    </source>
</reference>
<organism evidence="2 5">
    <name type="scientific">Phascolarctobacterium faecium</name>
    <dbReference type="NCBI Taxonomy" id="33025"/>
    <lineage>
        <taxon>Bacteria</taxon>
        <taxon>Bacillati</taxon>
        <taxon>Bacillota</taxon>
        <taxon>Negativicutes</taxon>
        <taxon>Acidaminococcales</taxon>
        <taxon>Acidaminococcaceae</taxon>
        <taxon>Phascolarctobacterium</taxon>
    </lineage>
</organism>
<evidence type="ECO:0000313" key="4">
    <source>
        <dbReference type="Proteomes" id="UP000443070"/>
    </source>
</evidence>
<dbReference type="Gene3D" id="2.40.128.130">
    <property type="entry name" value="Autotransporter beta-domain"/>
    <property type="match status" value="1"/>
</dbReference>
<proteinExistence type="predicted"/>
<dbReference type="Proteomes" id="UP000484547">
    <property type="component" value="Unassembled WGS sequence"/>
</dbReference>
<keyword evidence="4" id="KW-1185">Reference proteome</keyword>
<dbReference type="InterPro" id="IPR051551">
    <property type="entry name" value="Autotransporter_adhesion"/>
</dbReference>
<dbReference type="InterPro" id="IPR005546">
    <property type="entry name" value="Autotransporte_beta"/>
</dbReference>
<dbReference type="PROSITE" id="PS51208">
    <property type="entry name" value="AUTOTRANSPORTER"/>
    <property type="match status" value="1"/>
</dbReference>
<dbReference type="GO" id="GO:0019867">
    <property type="term" value="C:outer membrane"/>
    <property type="evidence" value="ECO:0007669"/>
    <property type="project" value="InterPro"/>
</dbReference>
<dbReference type="PANTHER" id="PTHR35037:SF3">
    <property type="entry name" value="C-TERMINAL REGION OF AIDA-LIKE PROTEIN"/>
    <property type="match status" value="1"/>
</dbReference>
<dbReference type="AlphaFoldDB" id="A0A7X3BV91"/>
<dbReference type="EMBL" id="WNBW01000001">
    <property type="protein sequence ID" value="MTU03478.1"/>
    <property type="molecule type" value="Genomic_DNA"/>
</dbReference>
<dbReference type="PANTHER" id="PTHR35037">
    <property type="entry name" value="C-TERMINAL REGION OF AIDA-LIKE PROTEIN"/>
    <property type="match status" value="1"/>
</dbReference>
<dbReference type="EMBL" id="WNBM01000001">
    <property type="protein sequence ID" value="MTT75346.1"/>
    <property type="molecule type" value="Genomic_DNA"/>
</dbReference>
<dbReference type="NCBIfam" id="TIGR01414">
    <property type="entry name" value="autotrans_barl"/>
    <property type="match status" value="1"/>
</dbReference>
<dbReference type="PRINTS" id="PR01484">
    <property type="entry name" value="PRTACTNFAMLY"/>
</dbReference>
<name>A0A7X3BV91_9FIRM</name>
<dbReference type="InterPro" id="IPR006315">
    <property type="entry name" value="OM_autotransptr_brl_dom"/>
</dbReference>
<accession>A0A7X3BV91</accession>
<feature type="domain" description="Autotransporter" evidence="1">
    <location>
        <begin position="1"/>
        <end position="256"/>
    </location>
</feature>
<dbReference type="OrthoDB" id="1660674at2"/>
<dbReference type="InterPro" id="IPR003991">
    <property type="entry name" value="Pertactin_virulence_factor"/>
</dbReference>
<sequence>MSADSIYDSSFSQDYTGFQGGIDKVQDYKGGKLYTGIAVNRIDSNAGYTAGSGDLSSTGVGLYGSWLGSKGHYLDVIARGSKLTNDFKLVDLSGNAAKADYDTWAYGISAEYGYRQDLNAGWFVEPQAELSLGHISRVDYTTSNGVSIRQDGVNSAIVRLGFLGGKEFSIGGRPSNAYVKASLLHDFGGNGGSTGYYGIKSLAMQTGDLTGSWYEIGLGANLGIAKNSNLYFDALKTLNSTVRTDWQFNAGLRFTF</sequence>
<evidence type="ECO:0000313" key="2">
    <source>
        <dbReference type="EMBL" id="MTT75346.1"/>
    </source>
</evidence>